<accession>A0A1P8DPS4</accession>
<reference evidence="2" key="1">
    <citation type="submission" date="2016-10" db="EMBL/GenBank/DDBJ databases">
        <title>Evolution and Comparative Genomics of Conjugative MDR Plasmids in Vibrio species.</title>
        <authorList>
            <person name="Li R."/>
            <person name="Ye L."/>
            <person name="Wong M.Ho.Yin."/>
            <person name="Zheng Z."/>
            <person name="Chan E.Wai.Chi."/>
            <person name="Chen S."/>
        </authorList>
    </citation>
    <scope>NUCLEOTIDE SEQUENCE</scope>
    <source>
        <plasmid evidence="2">pVAS114</plasmid>
    </source>
</reference>
<keyword evidence="2" id="KW-0614">Plasmid</keyword>
<evidence type="ECO:0000256" key="1">
    <source>
        <dbReference type="SAM" id="Phobius"/>
    </source>
</evidence>
<evidence type="ECO:0000313" key="2">
    <source>
        <dbReference type="EMBL" id="APU91114.1"/>
    </source>
</evidence>
<proteinExistence type="predicted"/>
<sequence length="118" mass="13092">MNRRRLYFLIAFLGSLALVSAKLKWPGFIVGGMSIGFALRWFLIHQPLNQDSRPLERIVTISGIGLFMVLSGGLFHLGDNPAFIDLMFMWGCASSGVALAELVNVRNPDRSEGTRSEH</sequence>
<keyword evidence="1" id="KW-1133">Transmembrane helix</keyword>
<feature type="transmembrane region" description="Helical" evidence="1">
    <location>
        <begin position="55"/>
        <end position="75"/>
    </location>
</feature>
<keyword evidence="1" id="KW-0472">Membrane</keyword>
<keyword evidence="1" id="KW-0812">Transmembrane</keyword>
<name>A0A1P8DPS4_VIBAL</name>
<protein>
    <submittedName>
        <fullName evidence="2">Uncharacterized protein</fullName>
    </submittedName>
</protein>
<dbReference type="AlphaFoldDB" id="A0A1P8DPS4"/>
<feature type="transmembrane region" description="Helical" evidence="1">
    <location>
        <begin position="27"/>
        <end position="43"/>
    </location>
</feature>
<geneLocation type="plasmid" evidence="2">
    <name>pVAS114</name>
</geneLocation>
<dbReference type="EMBL" id="KX957969">
    <property type="protein sequence ID" value="APU91114.1"/>
    <property type="molecule type" value="Genomic_DNA"/>
</dbReference>
<feature type="transmembrane region" description="Helical" evidence="1">
    <location>
        <begin position="87"/>
        <end position="105"/>
    </location>
</feature>
<organism evidence="2">
    <name type="scientific">Vibrio alginolyticus</name>
    <dbReference type="NCBI Taxonomy" id="663"/>
    <lineage>
        <taxon>Bacteria</taxon>
        <taxon>Pseudomonadati</taxon>
        <taxon>Pseudomonadota</taxon>
        <taxon>Gammaproteobacteria</taxon>
        <taxon>Vibrionales</taxon>
        <taxon>Vibrionaceae</taxon>
        <taxon>Vibrio</taxon>
    </lineage>
</organism>